<evidence type="ECO:0000313" key="1">
    <source>
        <dbReference type="EMBL" id="KXT53681.1"/>
    </source>
</evidence>
<organism evidence="1">
    <name type="scientific">Bacteroides intestinalis</name>
    <dbReference type="NCBI Taxonomy" id="329854"/>
    <lineage>
        <taxon>Bacteria</taxon>
        <taxon>Pseudomonadati</taxon>
        <taxon>Bacteroidota</taxon>
        <taxon>Bacteroidia</taxon>
        <taxon>Bacteroidales</taxon>
        <taxon>Bacteroidaceae</taxon>
        <taxon>Bacteroides</taxon>
    </lineage>
</organism>
<protein>
    <submittedName>
        <fullName evidence="1">Uncharacterized protein</fullName>
    </submittedName>
</protein>
<evidence type="ECO:0000313" key="2">
    <source>
        <dbReference type="Proteomes" id="UP000070319"/>
    </source>
</evidence>
<dbReference type="PATRIC" id="fig|329854.7.peg.1335"/>
<sequence>MSSSYSLIMNKKHTNHLFIMKTIIYLHLINIDYYERTVEACHI</sequence>
<name>A0A139LQE9_9BACE</name>
<proteinExistence type="predicted"/>
<comment type="caution">
    <text evidence="1">The sequence shown here is derived from an EMBL/GenBank/DDBJ whole genome shotgun (WGS) entry which is preliminary data.</text>
</comment>
<accession>A0A139LQE9</accession>
<reference evidence="1 2" key="1">
    <citation type="submission" date="2016-02" db="EMBL/GenBank/DDBJ databases">
        <authorList>
            <person name="Wen L."/>
            <person name="He K."/>
            <person name="Yang H."/>
        </authorList>
    </citation>
    <scope>NUCLEOTIDE SEQUENCE [LARGE SCALE GENOMIC DNA]</scope>
    <source>
        <strain evidence="1 2">KLE1704</strain>
    </source>
</reference>
<gene>
    <name evidence="1" type="ORF">HMPREF2531_01319</name>
</gene>
<dbReference type="AlphaFoldDB" id="A0A139LQE9"/>
<dbReference type="EMBL" id="LTDF01000053">
    <property type="protein sequence ID" value="KXT53681.1"/>
    <property type="molecule type" value="Genomic_DNA"/>
</dbReference>
<dbReference type="Proteomes" id="UP000070319">
    <property type="component" value="Unassembled WGS sequence"/>
</dbReference>